<accession>A0A1Y2K245</accession>
<evidence type="ECO:0000256" key="3">
    <source>
        <dbReference type="ARBA" id="ARBA00022729"/>
    </source>
</evidence>
<dbReference type="PANTHER" id="PTHR33376">
    <property type="match status" value="1"/>
</dbReference>
<dbReference type="InterPro" id="IPR018389">
    <property type="entry name" value="DctP_fam"/>
</dbReference>
<gene>
    <name evidence="4" type="ORF">MAIT1_00899</name>
</gene>
<comment type="similarity">
    <text evidence="1">Belongs to the bacterial solute-binding protein 7 family.</text>
</comment>
<dbReference type="STRING" id="1434232.MAIT1_00899"/>
<keyword evidence="3" id="KW-0732">Signal</keyword>
<dbReference type="PANTHER" id="PTHR33376:SF7">
    <property type="entry name" value="C4-DICARBOXYLATE-BINDING PROTEIN DCTB"/>
    <property type="match status" value="1"/>
</dbReference>
<dbReference type="GO" id="GO:0055085">
    <property type="term" value="P:transmembrane transport"/>
    <property type="evidence" value="ECO:0007669"/>
    <property type="project" value="InterPro"/>
</dbReference>
<proteinExistence type="inferred from homology"/>
<dbReference type="AlphaFoldDB" id="A0A1Y2K245"/>
<dbReference type="EMBL" id="LVJN01000021">
    <property type="protein sequence ID" value="OSM00391.1"/>
    <property type="molecule type" value="Genomic_DNA"/>
</dbReference>
<dbReference type="NCBIfam" id="NF037995">
    <property type="entry name" value="TRAP_S1"/>
    <property type="match status" value="1"/>
</dbReference>
<comment type="caution">
    <text evidence="4">The sequence shown here is derived from an EMBL/GenBank/DDBJ whole genome shotgun (WGS) entry which is preliminary data.</text>
</comment>
<evidence type="ECO:0000256" key="1">
    <source>
        <dbReference type="ARBA" id="ARBA00009023"/>
    </source>
</evidence>
<keyword evidence="5" id="KW-1185">Reference proteome</keyword>
<protein>
    <submittedName>
        <fullName evidence="4">Putative TRAP dicarboxylate transporter-DctP subunit</fullName>
    </submittedName>
</protein>
<evidence type="ECO:0000256" key="2">
    <source>
        <dbReference type="ARBA" id="ARBA00022448"/>
    </source>
</evidence>
<keyword evidence="2" id="KW-0813">Transport</keyword>
<dbReference type="Proteomes" id="UP000194003">
    <property type="component" value="Unassembled WGS sequence"/>
</dbReference>
<evidence type="ECO:0000313" key="4">
    <source>
        <dbReference type="EMBL" id="OSM00391.1"/>
    </source>
</evidence>
<sequence>MLYAADARAATYVLNIGAVQGAEMGYIHSLREFSAAIEQASGGQFDVKLRLSGREGDELELVRKTIKGDLRGAFISAATLSTPVPAFRVLTLPKLFNSTQQARNFIGSRLDRNLRVRALKKRFQVLGYGSAGFYGVLARPNAAGEPVEGWPQMERAITRTVRDKWRQKVLDAMLLRPAFVPPEGMDEALSSGWLNAIEASPESLSHAGLATENTRYFPTNHLYGWMVLVVNNHWYRSLPSELRTLLHSRAERILTVGITQTAAQESNLLEQWRGGSGPVLLNPPEADLLKRFQPLVWRAAKDLEWRLRTRDGVRKLWLGNNGFDPNQADDPQLADVM</sequence>
<organism evidence="4 5">
    <name type="scientific">Magnetofaba australis IT-1</name>
    <dbReference type="NCBI Taxonomy" id="1434232"/>
    <lineage>
        <taxon>Bacteria</taxon>
        <taxon>Pseudomonadati</taxon>
        <taxon>Pseudomonadota</taxon>
        <taxon>Magnetococcia</taxon>
        <taxon>Magnetococcales</taxon>
        <taxon>Magnetococcaceae</taxon>
        <taxon>Magnetofaba</taxon>
    </lineage>
</organism>
<dbReference type="InterPro" id="IPR038404">
    <property type="entry name" value="TRAP_DctP_sf"/>
</dbReference>
<evidence type="ECO:0000313" key="5">
    <source>
        <dbReference type="Proteomes" id="UP000194003"/>
    </source>
</evidence>
<reference evidence="4 5" key="1">
    <citation type="journal article" date="2016" name="BMC Genomics">
        <title>Combined genomic and structural analyses of a cultured magnetotactic bacterium reveals its niche adaptation to a dynamic environment.</title>
        <authorList>
            <person name="Araujo A.C."/>
            <person name="Morillo V."/>
            <person name="Cypriano J."/>
            <person name="Teixeira L.C."/>
            <person name="Leao P."/>
            <person name="Lyra S."/>
            <person name="Almeida L.G."/>
            <person name="Bazylinski D.A."/>
            <person name="Vasconcellos A.T."/>
            <person name="Abreu F."/>
            <person name="Lins U."/>
        </authorList>
    </citation>
    <scope>NUCLEOTIDE SEQUENCE [LARGE SCALE GENOMIC DNA]</scope>
    <source>
        <strain evidence="4 5">IT-1</strain>
    </source>
</reference>
<name>A0A1Y2K245_9PROT</name>
<dbReference type="Gene3D" id="3.40.190.170">
    <property type="entry name" value="Bacterial extracellular solute-binding protein, family 7"/>
    <property type="match status" value="1"/>
</dbReference>
<dbReference type="Pfam" id="PF03480">
    <property type="entry name" value="DctP"/>
    <property type="match status" value="1"/>
</dbReference>